<dbReference type="AlphaFoldDB" id="A0A0G4FRI4"/>
<dbReference type="GO" id="GO:0005737">
    <property type="term" value="C:cytoplasm"/>
    <property type="evidence" value="ECO:0007669"/>
    <property type="project" value="UniProtKB-ARBA"/>
</dbReference>
<dbReference type="SUPFAM" id="SSF56655">
    <property type="entry name" value="Carbohydrate phosphatase"/>
    <property type="match status" value="1"/>
</dbReference>
<dbReference type="Gene3D" id="3.40.190.80">
    <property type="match status" value="1"/>
</dbReference>
<protein>
    <recommendedName>
        <fullName evidence="7">3'(2'),5'-bisphosphate nucleotidase 1</fullName>
        <ecNumber evidence="3">3.1.3.7</ecNumber>
    </recommendedName>
    <alternativeName>
        <fullName evidence="8">Bisphosphate 3'-nucleotidase 1</fullName>
    </alternativeName>
    <alternativeName>
        <fullName evidence="9">Inositol-polyphosphate 1-phosphatase</fullName>
    </alternativeName>
</protein>
<evidence type="ECO:0000313" key="12">
    <source>
        <dbReference type="EMBL" id="CEM17204.1"/>
    </source>
</evidence>
<keyword evidence="4 10" id="KW-0479">Metal-binding</keyword>
<feature type="compositionally biased region" description="Low complexity" evidence="11">
    <location>
        <begin position="256"/>
        <end position="273"/>
    </location>
</feature>
<evidence type="ECO:0000256" key="7">
    <source>
        <dbReference type="ARBA" id="ARBA00040342"/>
    </source>
</evidence>
<keyword evidence="6 10" id="KW-0460">Magnesium</keyword>
<comment type="similarity">
    <text evidence="2">Belongs to the inositol monophosphatase superfamily.</text>
</comment>
<dbReference type="Pfam" id="PF00459">
    <property type="entry name" value="Inositol_P"/>
    <property type="match status" value="1"/>
</dbReference>
<feature type="binding site" evidence="10">
    <location>
        <position position="152"/>
    </location>
    <ligand>
        <name>Mg(2+)</name>
        <dbReference type="ChEBI" id="CHEBI:18420"/>
        <label>1</label>
        <note>catalytic</note>
    </ligand>
</feature>
<dbReference type="PANTHER" id="PTHR43028:SF5">
    <property type="entry name" value="3'(2'),5'-BISPHOSPHATE NUCLEOTIDASE 1"/>
    <property type="match status" value="1"/>
</dbReference>
<evidence type="ECO:0000256" key="8">
    <source>
        <dbReference type="ARBA" id="ARBA00041815"/>
    </source>
</evidence>
<evidence type="ECO:0000256" key="3">
    <source>
        <dbReference type="ARBA" id="ARBA00012633"/>
    </source>
</evidence>
<evidence type="ECO:0000256" key="11">
    <source>
        <dbReference type="SAM" id="MobiDB-lite"/>
    </source>
</evidence>
<keyword evidence="5" id="KW-0378">Hydrolase</keyword>
<dbReference type="PhylomeDB" id="A0A0G4FRI4"/>
<dbReference type="GO" id="GO:0046872">
    <property type="term" value="F:metal ion binding"/>
    <property type="evidence" value="ECO:0007669"/>
    <property type="project" value="UniProtKB-KW"/>
</dbReference>
<dbReference type="GO" id="GO:0008441">
    <property type="term" value="F:3'(2'),5'-bisphosphate nucleotidase activity"/>
    <property type="evidence" value="ECO:0007669"/>
    <property type="project" value="UniProtKB-EC"/>
</dbReference>
<dbReference type="InterPro" id="IPR050725">
    <property type="entry name" value="CysQ/Inositol_MonoPase"/>
</dbReference>
<feature type="binding site" evidence="10">
    <location>
        <position position="96"/>
    </location>
    <ligand>
        <name>Mg(2+)</name>
        <dbReference type="ChEBI" id="CHEBI:18420"/>
        <label>1</label>
        <note>catalytic</note>
    </ligand>
</feature>
<organism evidence="12">
    <name type="scientific">Chromera velia CCMP2878</name>
    <dbReference type="NCBI Taxonomy" id="1169474"/>
    <lineage>
        <taxon>Eukaryota</taxon>
        <taxon>Sar</taxon>
        <taxon>Alveolata</taxon>
        <taxon>Colpodellida</taxon>
        <taxon>Chromeraceae</taxon>
        <taxon>Chromera</taxon>
    </lineage>
</organism>
<dbReference type="PANTHER" id="PTHR43028">
    <property type="entry name" value="3'(2'),5'-BISPHOSPHATE NUCLEOTIDASE 1"/>
    <property type="match status" value="1"/>
</dbReference>
<feature type="binding site" evidence="10">
    <location>
        <position position="308"/>
    </location>
    <ligand>
        <name>Mg(2+)</name>
        <dbReference type="ChEBI" id="CHEBI:18420"/>
        <label>1</label>
        <note>catalytic</note>
    </ligand>
</feature>
<dbReference type="EMBL" id="CDMZ01000574">
    <property type="protein sequence ID" value="CEM17204.1"/>
    <property type="molecule type" value="Genomic_DNA"/>
</dbReference>
<feature type="region of interest" description="Disordered" evidence="11">
    <location>
        <begin position="325"/>
        <end position="367"/>
    </location>
</feature>
<evidence type="ECO:0000256" key="6">
    <source>
        <dbReference type="ARBA" id="ARBA00022842"/>
    </source>
</evidence>
<accession>A0A0G4FRI4</accession>
<proteinExistence type="inferred from homology"/>
<feature type="region of interest" description="Disordered" evidence="11">
    <location>
        <begin position="401"/>
        <end position="422"/>
    </location>
</feature>
<feature type="binding site" evidence="10">
    <location>
        <position position="153"/>
    </location>
    <ligand>
        <name>Mg(2+)</name>
        <dbReference type="ChEBI" id="CHEBI:18420"/>
        <label>1</label>
        <note>catalytic</note>
    </ligand>
</feature>
<dbReference type="InterPro" id="IPR000760">
    <property type="entry name" value="Inositol_monophosphatase-like"/>
</dbReference>
<feature type="binding site" evidence="10">
    <location>
        <position position="150"/>
    </location>
    <ligand>
        <name>Mg(2+)</name>
        <dbReference type="ChEBI" id="CHEBI:18420"/>
        <label>1</label>
        <note>catalytic</note>
    </ligand>
</feature>
<evidence type="ECO:0000256" key="10">
    <source>
        <dbReference type="PIRSR" id="PIRSR600760-2"/>
    </source>
</evidence>
<feature type="region of interest" description="Disordered" evidence="11">
    <location>
        <begin position="253"/>
        <end position="273"/>
    </location>
</feature>
<sequence length="499" mass="52127">MSILTTVGRSVPRVKLSHLLGASVDAAVRAGAVIREVSQSGNLATRNKCTLEKQQCLSPCGHLSFDPQTIADLGAQHLIVSKLHEEFGQRLCLVGEEDDPSPQAKALVDEVLQGKLSEMEGQGLDCSRLGHLESDLSDGLLMDRVAVWIDPLDATRAFTEGRLEYVTVLIGISYEGKPLAGVIHHPFARSNAESKSSMGGSEGTIVGAVGRGVVFGERAQGNERWIGADGGLFSKSRSRDDSVRVVHSRNGLPPALSITQTHTSSSSSSLSQMMPLSCRPLTGAGHKFAVLAGGGAEAVVMNKTSKWDTCAGQALIESLGGRVSDMTGDSLKYETPTTTTAAAPGSSPSSSSSSAPPHPSLVQSSMGDAVAEGAAFRNERGFLAATDPSVHEHLLERAFAGERQRGRGGVEGTSRVKTREGEARTHAASVIWTAGPVGLPVPVSVGPLQSNAGTVARSTWVEAARDVLLPAQIRSSRTAQAIRRATTENGAAFAASASL</sequence>
<dbReference type="InterPro" id="IPR020550">
    <property type="entry name" value="Inositol_monophosphatase_CS"/>
</dbReference>
<dbReference type="Gene3D" id="3.30.540.10">
    <property type="entry name" value="Fructose-1,6-Bisphosphatase, subunit A, domain 1"/>
    <property type="match status" value="1"/>
</dbReference>
<feature type="compositionally biased region" description="Low complexity" evidence="11">
    <location>
        <begin position="335"/>
        <end position="355"/>
    </location>
</feature>
<gene>
    <name evidence="12" type="ORF">Cvel_18394</name>
</gene>
<dbReference type="FunFam" id="3.30.540.10:FF:000012">
    <property type="entry name" value="Blast:Putative inositol monophosphatase 3"/>
    <property type="match status" value="1"/>
</dbReference>
<dbReference type="VEuPathDB" id="CryptoDB:Cvel_18394"/>
<reference evidence="12" key="1">
    <citation type="submission" date="2014-11" db="EMBL/GenBank/DDBJ databases">
        <authorList>
            <person name="Otto D Thomas"/>
            <person name="Naeem Raeece"/>
        </authorList>
    </citation>
    <scope>NUCLEOTIDE SEQUENCE</scope>
</reference>
<comment type="cofactor">
    <cofactor evidence="1 10">
        <name>Mg(2+)</name>
        <dbReference type="ChEBI" id="CHEBI:18420"/>
    </cofactor>
</comment>
<name>A0A0G4FRI4_9ALVE</name>
<dbReference type="PROSITE" id="PS00630">
    <property type="entry name" value="IMP_2"/>
    <property type="match status" value="1"/>
</dbReference>
<evidence type="ECO:0000256" key="2">
    <source>
        <dbReference type="ARBA" id="ARBA00009759"/>
    </source>
</evidence>
<evidence type="ECO:0000256" key="9">
    <source>
        <dbReference type="ARBA" id="ARBA00044554"/>
    </source>
</evidence>
<dbReference type="EC" id="3.1.3.7" evidence="3"/>
<dbReference type="GO" id="GO:0046854">
    <property type="term" value="P:phosphatidylinositol phosphate biosynthetic process"/>
    <property type="evidence" value="ECO:0007669"/>
    <property type="project" value="InterPro"/>
</dbReference>
<evidence type="ECO:0000256" key="4">
    <source>
        <dbReference type="ARBA" id="ARBA00022723"/>
    </source>
</evidence>
<evidence type="ECO:0000256" key="5">
    <source>
        <dbReference type="ARBA" id="ARBA00022801"/>
    </source>
</evidence>
<evidence type="ECO:0000256" key="1">
    <source>
        <dbReference type="ARBA" id="ARBA00001946"/>
    </source>
</evidence>